<evidence type="ECO:0000313" key="2">
    <source>
        <dbReference type="Proteomes" id="UP000813461"/>
    </source>
</evidence>
<gene>
    <name evidence="1" type="ORF">FB567DRAFT_588337</name>
</gene>
<evidence type="ECO:0000313" key="1">
    <source>
        <dbReference type="EMBL" id="KAH7092023.1"/>
    </source>
</evidence>
<protein>
    <recommendedName>
        <fullName evidence="3">F-box domain-containing protein</fullName>
    </recommendedName>
</protein>
<accession>A0A8K0RG46</accession>
<evidence type="ECO:0008006" key="3">
    <source>
        <dbReference type="Google" id="ProtNLM"/>
    </source>
</evidence>
<name>A0A8K0RG46_9PLEO</name>
<proteinExistence type="predicted"/>
<sequence length="222" mass="25662">MSLVHMPTEIRLQIYSYVVPDAPLKSPSNVYSGLLYCCKTIKDELEPELCKSLVVCVHEIARKIREKGDDIIYTPPRTFSGWLRLTISRPKTKDMFVDGDPFLDFMHLHFSTLTITFHNDAQGYEYYRGRPETYQVAARTLATHIRKSSRLDGVGAYPAMKCCILDWSRYPTYASDWIMKSLAGNTMDQWEADAWLDDWGVLTGVAFFKKELEPLRTLWLDD</sequence>
<dbReference type="EMBL" id="JAGMVJ010000003">
    <property type="protein sequence ID" value="KAH7092023.1"/>
    <property type="molecule type" value="Genomic_DNA"/>
</dbReference>
<dbReference type="AlphaFoldDB" id="A0A8K0RG46"/>
<organism evidence="1 2">
    <name type="scientific">Paraphoma chrysanthemicola</name>
    <dbReference type="NCBI Taxonomy" id="798071"/>
    <lineage>
        <taxon>Eukaryota</taxon>
        <taxon>Fungi</taxon>
        <taxon>Dikarya</taxon>
        <taxon>Ascomycota</taxon>
        <taxon>Pezizomycotina</taxon>
        <taxon>Dothideomycetes</taxon>
        <taxon>Pleosporomycetidae</taxon>
        <taxon>Pleosporales</taxon>
        <taxon>Pleosporineae</taxon>
        <taxon>Phaeosphaeriaceae</taxon>
        <taxon>Paraphoma</taxon>
    </lineage>
</organism>
<dbReference type="OrthoDB" id="3801372at2759"/>
<reference evidence="1" key="1">
    <citation type="journal article" date="2021" name="Nat. Commun.">
        <title>Genetic determinants of endophytism in the Arabidopsis root mycobiome.</title>
        <authorList>
            <person name="Mesny F."/>
            <person name="Miyauchi S."/>
            <person name="Thiergart T."/>
            <person name="Pickel B."/>
            <person name="Atanasova L."/>
            <person name="Karlsson M."/>
            <person name="Huettel B."/>
            <person name="Barry K.W."/>
            <person name="Haridas S."/>
            <person name="Chen C."/>
            <person name="Bauer D."/>
            <person name="Andreopoulos W."/>
            <person name="Pangilinan J."/>
            <person name="LaButti K."/>
            <person name="Riley R."/>
            <person name="Lipzen A."/>
            <person name="Clum A."/>
            <person name="Drula E."/>
            <person name="Henrissat B."/>
            <person name="Kohler A."/>
            <person name="Grigoriev I.V."/>
            <person name="Martin F.M."/>
            <person name="Hacquard S."/>
        </authorList>
    </citation>
    <scope>NUCLEOTIDE SEQUENCE</scope>
    <source>
        <strain evidence="1">MPI-SDFR-AT-0120</strain>
    </source>
</reference>
<dbReference type="Proteomes" id="UP000813461">
    <property type="component" value="Unassembled WGS sequence"/>
</dbReference>
<keyword evidence="2" id="KW-1185">Reference proteome</keyword>
<comment type="caution">
    <text evidence="1">The sequence shown here is derived from an EMBL/GenBank/DDBJ whole genome shotgun (WGS) entry which is preliminary data.</text>
</comment>